<evidence type="ECO:0000313" key="3">
    <source>
        <dbReference type="Proteomes" id="UP000198362"/>
    </source>
</evidence>
<protein>
    <submittedName>
        <fullName evidence="2">Death on curing protein</fullName>
    </submittedName>
</protein>
<organism evidence="2 3">
    <name type="scientific">Asanoa hainanensis</name>
    <dbReference type="NCBI Taxonomy" id="560556"/>
    <lineage>
        <taxon>Bacteria</taxon>
        <taxon>Bacillati</taxon>
        <taxon>Actinomycetota</taxon>
        <taxon>Actinomycetes</taxon>
        <taxon>Micromonosporales</taxon>
        <taxon>Micromonosporaceae</taxon>
        <taxon>Asanoa</taxon>
    </lineage>
</organism>
<dbReference type="Proteomes" id="UP000198362">
    <property type="component" value="Unassembled WGS sequence"/>
</dbReference>
<name>A0A239P5G6_9ACTN</name>
<keyword evidence="3" id="KW-1185">Reference proteome</keyword>
<dbReference type="PROSITE" id="PS51459">
    <property type="entry name" value="FIDO"/>
    <property type="match status" value="1"/>
</dbReference>
<dbReference type="GO" id="GO:0016301">
    <property type="term" value="F:kinase activity"/>
    <property type="evidence" value="ECO:0007669"/>
    <property type="project" value="InterPro"/>
</dbReference>
<dbReference type="InterPro" id="IPR006440">
    <property type="entry name" value="Doc"/>
</dbReference>
<accession>A0A239P5G6</accession>
<evidence type="ECO:0000313" key="2">
    <source>
        <dbReference type="EMBL" id="SNT61559.1"/>
    </source>
</evidence>
<feature type="domain" description="Fido" evidence="1">
    <location>
        <begin position="1"/>
        <end position="121"/>
    </location>
</feature>
<dbReference type="RefSeq" id="WP_218824704.1">
    <property type="nucleotide sequence ID" value="NZ_FZPH01000013.1"/>
</dbReference>
<sequence>MIHYLTVADVLAIADEIGAGGDLRDPGLLSSAVVRPQSAMFGVEAYTDIWDKAAAFMHSLVANHPFVDGNKRTGLVAALAFLERNGIATEPLDEDLAYELTIGIASGKIREVPEIAAGLRSCIG</sequence>
<dbReference type="PANTHER" id="PTHR39426:SF1">
    <property type="entry name" value="HOMOLOGY TO DEATH-ON-CURING PROTEIN OF PHAGE P1"/>
    <property type="match status" value="1"/>
</dbReference>
<dbReference type="Pfam" id="PF02661">
    <property type="entry name" value="Fic"/>
    <property type="match status" value="1"/>
</dbReference>
<dbReference type="Gene3D" id="1.20.120.1870">
    <property type="entry name" value="Fic/DOC protein, Fido domain"/>
    <property type="match status" value="1"/>
</dbReference>
<dbReference type="InterPro" id="IPR003812">
    <property type="entry name" value="Fido"/>
</dbReference>
<proteinExistence type="predicted"/>
<dbReference type="AlphaFoldDB" id="A0A239P5G6"/>
<dbReference type="InterPro" id="IPR036597">
    <property type="entry name" value="Fido-like_dom_sf"/>
</dbReference>
<gene>
    <name evidence="2" type="ORF">SAMN05421812_113131</name>
</gene>
<dbReference type="SUPFAM" id="SSF140931">
    <property type="entry name" value="Fic-like"/>
    <property type="match status" value="1"/>
</dbReference>
<evidence type="ECO:0000259" key="1">
    <source>
        <dbReference type="PROSITE" id="PS51459"/>
    </source>
</evidence>
<dbReference type="EMBL" id="FZPH01000013">
    <property type="protein sequence ID" value="SNT61559.1"/>
    <property type="molecule type" value="Genomic_DNA"/>
</dbReference>
<reference evidence="2 3" key="1">
    <citation type="submission" date="2017-06" db="EMBL/GenBank/DDBJ databases">
        <authorList>
            <person name="Kim H.J."/>
            <person name="Triplett B.A."/>
        </authorList>
    </citation>
    <scope>NUCLEOTIDE SEQUENCE [LARGE SCALE GENOMIC DNA]</scope>
    <source>
        <strain evidence="2 3">CGMCC 4.5593</strain>
    </source>
</reference>
<dbReference type="NCBIfam" id="TIGR01550">
    <property type="entry name" value="DOC_P1"/>
    <property type="match status" value="1"/>
</dbReference>
<dbReference type="PANTHER" id="PTHR39426">
    <property type="entry name" value="HOMOLOGY TO DEATH-ON-CURING PROTEIN OF PHAGE P1"/>
    <property type="match status" value="1"/>
</dbReference>
<dbReference type="InterPro" id="IPR053737">
    <property type="entry name" value="Type_II_TA_Toxin"/>
</dbReference>